<dbReference type="SUPFAM" id="SSF48403">
    <property type="entry name" value="Ankyrin repeat"/>
    <property type="match status" value="1"/>
</dbReference>
<proteinExistence type="predicted"/>
<dbReference type="Proteomes" id="UP000002051">
    <property type="component" value="Chromosome 5"/>
</dbReference>
<gene>
    <name evidence="3" type="ordered locus">MTR_5g085520</name>
    <name evidence="4" type="ORF">MtrunA17_Chr5g0439211</name>
</gene>
<keyword evidence="2" id="KW-0040">ANK repeat</keyword>
<dbReference type="EMBL" id="CM001221">
    <property type="protein sequence ID" value="AES99859.2"/>
    <property type="molecule type" value="Genomic_DNA"/>
</dbReference>
<accession>G7KHB6</accession>
<evidence type="ECO:0000256" key="1">
    <source>
        <dbReference type="ARBA" id="ARBA00004413"/>
    </source>
</evidence>
<evidence type="ECO:0000313" key="6">
    <source>
        <dbReference type="Proteomes" id="UP000002051"/>
    </source>
</evidence>
<evidence type="ECO:0000313" key="7">
    <source>
        <dbReference type="Proteomes" id="UP000265566"/>
    </source>
</evidence>
<dbReference type="Gramene" id="rna32859">
    <property type="protein sequence ID" value="RHN57333.1"/>
    <property type="gene ID" value="gene32859"/>
</dbReference>
<reference evidence="4" key="5">
    <citation type="journal article" date="2018" name="Nat. Plants">
        <title>Whole-genome landscape of Medicago truncatula symbiotic genes.</title>
        <authorList>
            <person name="Pecrix Y."/>
            <person name="Gamas P."/>
            <person name="Carrere S."/>
        </authorList>
    </citation>
    <scope>NUCLEOTIDE SEQUENCE</scope>
    <source>
        <tissue evidence="4">Leaves</tissue>
    </source>
</reference>
<dbReference type="HOGENOM" id="CLU_1333708_0_0_1"/>
<dbReference type="InterPro" id="IPR002110">
    <property type="entry name" value="Ankyrin_rpt"/>
</dbReference>
<name>G7KHB6_MEDTR</name>
<sequence length="206" mass="23125">MQNTVLHIAASYGKDDIVNLVIEHAPKLLFTFNKNNDSPLHVAARGGHISTVKTLLASYTNIERRDIKMAWLEYSTNSRNDLEDYDEVLNMEDLLCFVNKENAQGNTMLHEAMFCGEIKRIGGDKIFKVCELYKTIDRFGNSLSDCCYGFALDIANLARKSVIYLAVENKDKDAVKLILENCPKNDAKPEGLSPVVEATPSLSKYK</sequence>
<dbReference type="InterPro" id="IPR036770">
    <property type="entry name" value="Ankyrin_rpt-contain_sf"/>
</dbReference>
<dbReference type="GO" id="GO:0005886">
    <property type="term" value="C:plasma membrane"/>
    <property type="evidence" value="ECO:0007669"/>
    <property type="project" value="UniProtKB-SubCell"/>
</dbReference>
<dbReference type="PANTHER" id="PTHR24121:SF22">
    <property type="entry name" value="PROTEIN ACCELERATED CELL DEATH 6-LIKE"/>
    <property type="match status" value="1"/>
</dbReference>
<dbReference type="Proteomes" id="UP000265566">
    <property type="component" value="Chromosome 5"/>
</dbReference>
<protein>
    <submittedName>
        <fullName evidence="3">Ankyrin repeat protein</fullName>
    </submittedName>
    <submittedName>
        <fullName evidence="4">Putative ankyrin repeat-containing domain, protein accelerated cell death 6</fullName>
    </submittedName>
</protein>
<dbReference type="EnsemblPlants" id="AES99859">
    <property type="protein sequence ID" value="AES99859"/>
    <property type="gene ID" value="MTR_5g085520"/>
</dbReference>
<dbReference type="PaxDb" id="3880-AES99859"/>
<dbReference type="Pfam" id="PF12796">
    <property type="entry name" value="Ank_2"/>
    <property type="match status" value="1"/>
</dbReference>
<reference evidence="3 6" key="1">
    <citation type="journal article" date="2011" name="Nature">
        <title>The Medicago genome provides insight into the evolution of rhizobial symbioses.</title>
        <authorList>
            <person name="Young N.D."/>
            <person name="Debelle F."/>
            <person name="Oldroyd G.E."/>
            <person name="Geurts R."/>
            <person name="Cannon S.B."/>
            <person name="Udvardi M.K."/>
            <person name="Benedito V.A."/>
            <person name="Mayer K.F."/>
            <person name="Gouzy J."/>
            <person name="Schoof H."/>
            <person name="Van de Peer Y."/>
            <person name="Proost S."/>
            <person name="Cook D.R."/>
            <person name="Meyers B.C."/>
            <person name="Spannagl M."/>
            <person name="Cheung F."/>
            <person name="De Mita S."/>
            <person name="Krishnakumar V."/>
            <person name="Gundlach H."/>
            <person name="Zhou S."/>
            <person name="Mudge J."/>
            <person name="Bharti A.K."/>
            <person name="Murray J.D."/>
            <person name="Naoumkina M.A."/>
            <person name="Rosen B."/>
            <person name="Silverstein K.A."/>
            <person name="Tang H."/>
            <person name="Rombauts S."/>
            <person name="Zhao P.X."/>
            <person name="Zhou P."/>
            <person name="Barbe V."/>
            <person name="Bardou P."/>
            <person name="Bechner M."/>
            <person name="Bellec A."/>
            <person name="Berger A."/>
            <person name="Berges H."/>
            <person name="Bidwell S."/>
            <person name="Bisseling T."/>
            <person name="Choisne N."/>
            <person name="Couloux A."/>
            <person name="Denny R."/>
            <person name="Deshpande S."/>
            <person name="Dai X."/>
            <person name="Doyle J.J."/>
            <person name="Dudez A.M."/>
            <person name="Farmer A.D."/>
            <person name="Fouteau S."/>
            <person name="Franken C."/>
            <person name="Gibelin C."/>
            <person name="Gish J."/>
            <person name="Goldstein S."/>
            <person name="Gonzalez A.J."/>
            <person name="Green P.J."/>
            <person name="Hallab A."/>
            <person name="Hartog M."/>
            <person name="Hua A."/>
            <person name="Humphray S.J."/>
            <person name="Jeong D.H."/>
            <person name="Jing Y."/>
            <person name="Jocker A."/>
            <person name="Kenton S.M."/>
            <person name="Kim D.J."/>
            <person name="Klee K."/>
            <person name="Lai H."/>
            <person name="Lang C."/>
            <person name="Lin S."/>
            <person name="Macmil S.L."/>
            <person name="Magdelenat G."/>
            <person name="Matthews L."/>
            <person name="McCorrison J."/>
            <person name="Monaghan E.L."/>
            <person name="Mun J.H."/>
            <person name="Najar F.Z."/>
            <person name="Nicholson C."/>
            <person name="Noirot C."/>
            <person name="O'Bleness M."/>
            <person name="Paule C.R."/>
            <person name="Poulain J."/>
            <person name="Prion F."/>
            <person name="Qin B."/>
            <person name="Qu C."/>
            <person name="Retzel E.F."/>
            <person name="Riddle C."/>
            <person name="Sallet E."/>
            <person name="Samain S."/>
            <person name="Samson N."/>
            <person name="Sanders I."/>
            <person name="Saurat O."/>
            <person name="Scarpelli C."/>
            <person name="Schiex T."/>
            <person name="Segurens B."/>
            <person name="Severin A.J."/>
            <person name="Sherrier D.J."/>
            <person name="Shi R."/>
            <person name="Sims S."/>
            <person name="Singer S.R."/>
            <person name="Sinharoy S."/>
            <person name="Sterck L."/>
            <person name="Viollet A."/>
            <person name="Wang B.B."/>
            <person name="Wang K."/>
            <person name="Wang M."/>
            <person name="Wang X."/>
            <person name="Warfsmann J."/>
            <person name="Weissenbach J."/>
            <person name="White D.D."/>
            <person name="White J.D."/>
            <person name="Wiley G.B."/>
            <person name="Wincker P."/>
            <person name="Xing Y."/>
            <person name="Yang L."/>
            <person name="Yao Z."/>
            <person name="Ying F."/>
            <person name="Zhai J."/>
            <person name="Zhou L."/>
            <person name="Zuber A."/>
            <person name="Denarie J."/>
            <person name="Dixon R.A."/>
            <person name="May G.D."/>
            <person name="Schwartz D.C."/>
            <person name="Rogers J."/>
            <person name="Quetier F."/>
            <person name="Town C.D."/>
            <person name="Roe B.A."/>
        </authorList>
    </citation>
    <scope>NUCLEOTIDE SEQUENCE [LARGE SCALE GENOMIC DNA]</scope>
    <source>
        <strain evidence="3">A17</strain>
        <strain evidence="5 6">cv. Jemalong A17</strain>
    </source>
</reference>
<dbReference type="PROSITE" id="PS50297">
    <property type="entry name" value="ANK_REP_REGION"/>
    <property type="match status" value="1"/>
</dbReference>
<organism evidence="3 6">
    <name type="scientific">Medicago truncatula</name>
    <name type="common">Barrel medic</name>
    <name type="synonym">Medicago tribuloides</name>
    <dbReference type="NCBI Taxonomy" id="3880"/>
    <lineage>
        <taxon>Eukaryota</taxon>
        <taxon>Viridiplantae</taxon>
        <taxon>Streptophyta</taxon>
        <taxon>Embryophyta</taxon>
        <taxon>Tracheophyta</taxon>
        <taxon>Spermatophyta</taxon>
        <taxon>Magnoliopsida</taxon>
        <taxon>eudicotyledons</taxon>
        <taxon>Gunneridae</taxon>
        <taxon>Pentapetalae</taxon>
        <taxon>rosids</taxon>
        <taxon>fabids</taxon>
        <taxon>Fabales</taxon>
        <taxon>Fabaceae</taxon>
        <taxon>Papilionoideae</taxon>
        <taxon>50 kb inversion clade</taxon>
        <taxon>NPAAA clade</taxon>
        <taxon>Hologalegina</taxon>
        <taxon>IRL clade</taxon>
        <taxon>Trifolieae</taxon>
        <taxon>Medicago</taxon>
    </lineage>
</organism>
<reference evidence="7" key="4">
    <citation type="journal article" date="2018" name="Nat. Plants">
        <title>Whole-genome landscape of Medicago truncatula symbiotic genes.</title>
        <authorList>
            <person name="Pecrix Y."/>
            <person name="Staton S.E."/>
            <person name="Sallet E."/>
            <person name="Lelandais-Briere C."/>
            <person name="Moreau S."/>
            <person name="Carrere S."/>
            <person name="Blein T."/>
            <person name="Jardinaud M.F."/>
            <person name="Latrasse D."/>
            <person name="Zouine M."/>
            <person name="Zahm M."/>
            <person name="Kreplak J."/>
            <person name="Mayjonade B."/>
            <person name="Satge C."/>
            <person name="Perez M."/>
            <person name="Cauet S."/>
            <person name="Marande W."/>
            <person name="Chantry-Darmon C."/>
            <person name="Lopez-Roques C."/>
            <person name="Bouchez O."/>
            <person name="Berard A."/>
            <person name="Debelle F."/>
            <person name="Munos S."/>
            <person name="Bendahmane A."/>
            <person name="Berges H."/>
            <person name="Niebel A."/>
            <person name="Buitink J."/>
            <person name="Frugier F."/>
            <person name="Benhamed M."/>
            <person name="Crespi M."/>
            <person name="Gouzy J."/>
            <person name="Gamas P."/>
        </authorList>
    </citation>
    <scope>NUCLEOTIDE SEQUENCE [LARGE SCALE GENOMIC DNA]</scope>
    <source>
        <strain evidence="7">cv. Jemalong A17</strain>
    </source>
</reference>
<evidence type="ECO:0000256" key="2">
    <source>
        <dbReference type="PROSITE-ProRule" id="PRU00023"/>
    </source>
</evidence>
<dbReference type="AlphaFoldDB" id="G7KHB6"/>
<dbReference type="Gene3D" id="1.25.40.20">
    <property type="entry name" value="Ankyrin repeat-containing domain"/>
    <property type="match status" value="2"/>
</dbReference>
<dbReference type="PANTHER" id="PTHR24121">
    <property type="entry name" value="NO MECHANORECEPTOR POTENTIAL C, ISOFORM D-RELATED"/>
    <property type="match status" value="1"/>
</dbReference>
<reference evidence="5" key="3">
    <citation type="submission" date="2015-04" db="UniProtKB">
        <authorList>
            <consortium name="EnsemblPlants"/>
        </authorList>
    </citation>
    <scope>IDENTIFICATION</scope>
    <source>
        <strain evidence="5">cv. Jemalong A17</strain>
    </source>
</reference>
<dbReference type="EMBL" id="PSQE01000005">
    <property type="protein sequence ID" value="RHN57333.1"/>
    <property type="molecule type" value="Genomic_DNA"/>
</dbReference>
<feature type="repeat" description="ANK" evidence="2">
    <location>
        <begin position="35"/>
        <end position="67"/>
    </location>
</feature>
<comment type="subcellular location">
    <subcellularLocation>
        <location evidence="1">Cell membrane</location>
        <topology evidence="1">Peripheral membrane protein</topology>
        <orientation evidence="1">Cytoplasmic side</orientation>
    </subcellularLocation>
</comment>
<dbReference type="PROSITE" id="PS50088">
    <property type="entry name" value="ANK_REPEAT"/>
    <property type="match status" value="1"/>
</dbReference>
<keyword evidence="6" id="KW-1185">Reference proteome</keyword>
<evidence type="ECO:0000313" key="5">
    <source>
        <dbReference type="EnsemblPlants" id="AES99859"/>
    </source>
</evidence>
<accession>A0A0C3XS71</accession>
<dbReference type="SMART" id="SM00248">
    <property type="entry name" value="ANK"/>
    <property type="match status" value="3"/>
</dbReference>
<reference evidence="3 6" key="2">
    <citation type="journal article" date="2014" name="BMC Genomics">
        <title>An improved genome release (version Mt4.0) for the model legume Medicago truncatula.</title>
        <authorList>
            <person name="Tang H."/>
            <person name="Krishnakumar V."/>
            <person name="Bidwell S."/>
            <person name="Rosen B."/>
            <person name="Chan A."/>
            <person name="Zhou S."/>
            <person name="Gentzbittel L."/>
            <person name="Childs K.L."/>
            <person name="Yandell M."/>
            <person name="Gundlach H."/>
            <person name="Mayer K.F."/>
            <person name="Schwartz D.C."/>
            <person name="Town C.D."/>
        </authorList>
    </citation>
    <scope>GENOME REANNOTATION</scope>
    <source>
        <strain evidence="5 6">cv. Jemalong A17</strain>
    </source>
</reference>
<dbReference type="STRING" id="3880.G7KHB6"/>
<evidence type="ECO:0000313" key="3">
    <source>
        <dbReference type="EMBL" id="AES99859.2"/>
    </source>
</evidence>
<evidence type="ECO:0000313" key="4">
    <source>
        <dbReference type="EMBL" id="RHN57333.1"/>
    </source>
</evidence>